<evidence type="ECO:0000313" key="3">
    <source>
        <dbReference type="Proteomes" id="UP000460221"/>
    </source>
</evidence>
<keyword evidence="1" id="KW-0812">Transmembrane</keyword>
<proteinExistence type="predicted"/>
<keyword evidence="3" id="KW-1185">Reference proteome</keyword>
<feature type="transmembrane region" description="Helical" evidence="1">
    <location>
        <begin position="111"/>
        <end position="135"/>
    </location>
</feature>
<dbReference type="RefSeq" id="WP_154768285.1">
    <property type="nucleotide sequence ID" value="NZ_WLYK01000002.1"/>
</dbReference>
<accession>A0A7K1FM22</accession>
<protein>
    <submittedName>
        <fullName evidence="2">Uncharacterized protein</fullName>
    </submittedName>
</protein>
<feature type="transmembrane region" description="Helical" evidence="1">
    <location>
        <begin position="66"/>
        <end position="91"/>
    </location>
</feature>
<feature type="transmembrane region" description="Helical" evidence="1">
    <location>
        <begin position="37"/>
        <end position="60"/>
    </location>
</feature>
<name>A0A7K1FM22_9ACTN</name>
<keyword evidence="1" id="KW-0472">Membrane</keyword>
<comment type="caution">
    <text evidence="2">The sequence shown here is derived from an EMBL/GenBank/DDBJ whole genome shotgun (WGS) entry which is preliminary data.</text>
</comment>
<evidence type="ECO:0000313" key="2">
    <source>
        <dbReference type="EMBL" id="MTD14293.1"/>
    </source>
</evidence>
<keyword evidence="1" id="KW-1133">Transmembrane helix</keyword>
<sequence>MTDVREWAVAFVFTCVIEVPIYTLLLRRWCRWPVGLLLAIGVNLLTHPLLWILLAGGWLVDLVGSGTGWLAVMIGAEIAVWLVEASVLNWVLRRLARSGTDGAGSGRRPPVFADVALIAALANLCSLAAGFVLWLF</sequence>
<gene>
    <name evidence="2" type="ORF">GIS00_10070</name>
</gene>
<dbReference type="Proteomes" id="UP000460221">
    <property type="component" value="Unassembled WGS sequence"/>
</dbReference>
<feature type="transmembrane region" description="Helical" evidence="1">
    <location>
        <begin position="6"/>
        <end position="25"/>
    </location>
</feature>
<organism evidence="2 3">
    <name type="scientific">Nakamurella alba</name>
    <dbReference type="NCBI Taxonomy" id="2665158"/>
    <lineage>
        <taxon>Bacteria</taxon>
        <taxon>Bacillati</taxon>
        <taxon>Actinomycetota</taxon>
        <taxon>Actinomycetes</taxon>
        <taxon>Nakamurellales</taxon>
        <taxon>Nakamurellaceae</taxon>
        <taxon>Nakamurella</taxon>
    </lineage>
</organism>
<dbReference type="EMBL" id="WLYK01000002">
    <property type="protein sequence ID" value="MTD14293.1"/>
    <property type="molecule type" value="Genomic_DNA"/>
</dbReference>
<dbReference type="AlphaFoldDB" id="A0A7K1FM22"/>
<reference evidence="2 3" key="1">
    <citation type="submission" date="2019-11" db="EMBL/GenBank/DDBJ databases">
        <authorList>
            <person name="Jiang L.-Q."/>
        </authorList>
    </citation>
    <scope>NUCLEOTIDE SEQUENCE [LARGE SCALE GENOMIC DNA]</scope>
    <source>
        <strain evidence="2 3">YIM 132087</strain>
    </source>
</reference>
<evidence type="ECO:0000256" key="1">
    <source>
        <dbReference type="SAM" id="Phobius"/>
    </source>
</evidence>